<dbReference type="RefSeq" id="XP_022111328.1">
    <property type="nucleotide sequence ID" value="XM_022255636.1"/>
</dbReference>
<comment type="caution">
    <text evidence="3">Lacks conserved residue(s) required for the propagation of feature annotation.</text>
</comment>
<dbReference type="PROSITE" id="PS00022">
    <property type="entry name" value="EGF_1"/>
    <property type="match status" value="1"/>
</dbReference>
<dbReference type="InterPro" id="IPR000742">
    <property type="entry name" value="EGF"/>
</dbReference>
<keyword evidence="2 3" id="KW-1015">Disulfide bond</keyword>
<dbReference type="PROSITE" id="PS50026">
    <property type="entry name" value="EGF_3"/>
    <property type="match status" value="2"/>
</dbReference>
<feature type="domain" description="EGF-like" evidence="6">
    <location>
        <begin position="1133"/>
        <end position="1174"/>
    </location>
</feature>
<protein>
    <submittedName>
        <fullName evidence="9">Hyalin-like isoform X1</fullName>
    </submittedName>
</protein>
<feature type="domain" description="HYR" evidence="7">
    <location>
        <begin position="261"/>
        <end position="348"/>
    </location>
</feature>
<keyword evidence="4" id="KW-1133">Transmembrane helix</keyword>
<accession>A0A8B8A0P5</accession>
<feature type="domain" description="HYR" evidence="7">
    <location>
        <begin position="26"/>
        <end position="109"/>
    </location>
</feature>
<keyword evidence="4" id="KW-0472">Membrane</keyword>
<dbReference type="SMART" id="SM00181">
    <property type="entry name" value="EGF"/>
    <property type="match status" value="3"/>
</dbReference>
<feature type="disulfide bond" evidence="3">
    <location>
        <begin position="1142"/>
        <end position="1159"/>
    </location>
</feature>
<dbReference type="OrthoDB" id="10045365at2759"/>
<dbReference type="GO" id="GO:0005509">
    <property type="term" value="F:calcium ion binding"/>
    <property type="evidence" value="ECO:0007669"/>
    <property type="project" value="InterPro"/>
</dbReference>
<feature type="signal peptide" evidence="5">
    <location>
        <begin position="1"/>
        <end position="28"/>
    </location>
</feature>
<dbReference type="SUPFAM" id="SSF57196">
    <property type="entry name" value="EGF/Laminin"/>
    <property type="match status" value="1"/>
</dbReference>
<organism evidence="8 9">
    <name type="scientific">Acanthaster planci</name>
    <name type="common">Crown-of-thorns starfish</name>
    <dbReference type="NCBI Taxonomy" id="133434"/>
    <lineage>
        <taxon>Eukaryota</taxon>
        <taxon>Metazoa</taxon>
        <taxon>Echinodermata</taxon>
        <taxon>Eleutherozoa</taxon>
        <taxon>Asterozoa</taxon>
        <taxon>Asteroidea</taxon>
        <taxon>Valvatacea</taxon>
        <taxon>Valvatida</taxon>
        <taxon>Acanthasteridae</taxon>
        <taxon>Acanthaster</taxon>
    </lineage>
</organism>
<dbReference type="Proteomes" id="UP000694845">
    <property type="component" value="Unplaced"/>
</dbReference>
<gene>
    <name evidence="9" type="primary">LOC110990576</name>
</gene>
<dbReference type="Gene3D" id="2.10.25.10">
    <property type="entry name" value="Laminin"/>
    <property type="match status" value="1"/>
</dbReference>
<evidence type="ECO:0000313" key="8">
    <source>
        <dbReference type="Proteomes" id="UP000694845"/>
    </source>
</evidence>
<feature type="disulfide bond" evidence="3">
    <location>
        <begin position="1100"/>
        <end position="1110"/>
    </location>
</feature>
<dbReference type="InterPro" id="IPR001881">
    <property type="entry name" value="EGF-like_Ca-bd_dom"/>
</dbReference>
<evidence type="ECO:0000256" key="2">
    <source>
        <dbReference type="ARBA" id="ARBA00023157"/>
    </source>
</evidence>
<feature type="domain" description="HYR" evidence="7">
    <location>
        <begin position="1013"/>
        <end position="1097"/>
    </location>
</feature>
<dbReference type="SMART" id="SM00179">
    <property type="entry name" value="EGF_CA"/>
    <property type="match status" value="1"/>
</dbReference>
<evidence type="ECO:0000256" key="5">
    <source>
        <dbReference type="SAM" id="SignalP"/>
    </source>
</evidence>
<dbReference type="PROSITE" id="PS50825">
    <property type="entry name" value="HYR"/>
    <property type="match status" value="5"/>
</dbReference>
<feature type="domain" description="EGF-like" evidence="6">
    <location>
        <begin position="1096"/>
        <end position="1132"/>
    </location>
</feature>
<dbReference type="Pfam" id="PF02494">
    <property type="entry name" value="HYR"/>
    <property type="match status" value="2"/>
</dbReference>
<keyword evidence="4" id="KW-0812">Transmembrane</keyword>
<feature type="chain" id="PRO_5034860998" evidence="5">
    <location>
        <begin position="29"/>
        <end position="1463"/>
    </location>
</feature>
<keyword evidence="5" id="KW-0732">Signal</keyword>
<feature type="domain" description="HYR" evidence="7">
    <location>
        <begin position="675"/>
        <end position="762"/>
    </location>
</feature>
<keyword evidence="3" id="KW-0245">EGF-like domain</keyword>
<feature type="domain" description="HYR" evidence="7">
    <location>
        <begin position="845"/>
        <end position="933"/>
    </location>
</feature>
<proteinExistence type="predicted"/>
<keyword evidence="8" id="KW-1185">Reference proteome</keyword>
<reference evidence="9" key="1">
    <citation type="submission" date="2025-08" db="UniProtKB">
        <authorList>
            <consortium name="RefSeq"/>
        </authorList>
    </citation>
    <scope>IDENTIFICATION</scope>
</reference>
<dbReference type="PROSITE" id="PS01186">
    <property type="entry name" value="EGF_2"/>
    <property type="match status" value="2"/>
</dbReference>
<feature type="transmembrane region" description="Helical" evidence="4">
    <location>
        <begin position="1405"/>
        <end position="1430"/>
    </location>
</feature>
<evidence type="ECO:0000259" key="7">
    <source>
        <dbReference type="PROSITE" id="PS50825"/>
    </source>
</evidence>
<dbReference type="GeneID" id="110990576"/>
<name>A0A8B8A0P5_ACAPL</name>
<evidence type="ECO:0000256" key="4">
    <source>
        <dbReference type="SAM" id="Phobius"/>
    </source>
</evidence>
<evidence type="ECO:0000256" key="1">
    <source>
        <dbReference type="ARBA" id="ARBA00022737"/>
    </source>
</evidence>
<dbReference type="PANTHER" id="PTHR24273:SF32">
    <property type="entry name" value="HYALIN"/>
    <property type="match status" value="1"/>
</dbReference>
<dbReference type="PANTHER" id="PTHR24273">
    <property type="entry name" value="FI04643P-RELATED"/>
    <property type="match status" value="1"/>
</dbReference>
<evidence type="ECO:0000256" key="3">
    <source>
        <dbReference type="PROSITE-ProRule" id="PRU00076"/>
    </source>
</evidence>
<keyword evidence="1" id="KW-0677">Repeat</keyword>
<dbReference type="KEGG" id="aplc:110990576"/>
<dbReference type="InterPro" id="IPR003410">
    <property type="entry name" value="HYR_dom"/>
</dbReference>
<dbReference type="Pfam" id="PF00008">
    <property type="entry name" value="EGF"/>
    <property type="match status" value="1"/>
</dbReference>
<dbReference type="OMA" id="ILYLCVP"/>
<evidence type="ECO:0000313" key="9">
    <source>
        <dbReference type="RefSeq" id="XP_022111328.1"/>
    </source>
</evidence>
<evidence type="ECO:0000259" key="6">
    <source>
        <dbReference type="PROSITE" id="PS50026"/>
    </source>
</evidence>
<sequence length="1463" mass="154340">MLTSRIEIYVACLRSLLILYLCVPDILCQGPSLVCPNIFTPPDANENYATVYWPIPRSMDVDGDPAAVTCNLPRGGKFEGQISIVQCTAVDTSNRERTTTCQLLIAVTPRFNRGCPPDISQENSMVTFAKPIGEQNFAGGDLSPVECSHESGDVFEPGLTLVNCTAIDTSINLEATCSFKVSIGTLPKFANLGSCGDAAIVNTAPDDGQNTATAITGRWTRPTKDGGGDVVCDPDPDTHTFVAGVTTVTCMVADSNVPSLIDTCSFKVRVFPTFPNGCPETIISANGMDVDFTPPNAIDSVSSTIPGTCDKASNDTFESGETTVRCSAMDSVETTQTVTCSFVVAVGTPPDFDSRGSCDSSPVNVPPDEGKMTATGIVGQWTRPTRAGGGQATCSPDPDTTTFVGDRTEVACTIQNDQAPSITTTCTFDVGVFPAFEKDTLLGNPFRSPDPGANYATYAYLDPLAKDSNGASLPVVCSPMSGAQFGGGTHEIQCIATDASANQDSTYTFNLTVAPVFKTLCPNDIIQATNPVSFPVPIGGDDPRGKPFPVTCTKNDRDVFNPGTTVVICTVTDPVTKLVATCSFTVTIVVAPTFDASPACDEDYNTEPAPGENRAIAVTWPERAATQADGNPANVTCEPVPGSDFEAGDTNVTCTAADTRLPPSITPTTDCVFRVRVYPTFVEGCPNNIIQIPDDSGPSTIVNFEIPEAAIDSGGKQAANVTCDPTSGSAFRNDNETVVTCTAIDSVTLGEATCSFTIRFLAAPTFNATPPCDENVNVPPAAGENMAVAVTWPKRAATQEDGNPAMVTCEPSRGSNFPGGNNTVTCMAVDERAPDTLQTTCDFQVRVYPTFVTGCPADIVEAPESGGTTLVEFQIPEGAPDSTGAAANVTCEPPSGSSFANNVATEVTCTAIDSDNATFPSPATCTFKVIVGIAPTFAKGCPADIVVAPDENGQATVTWDEITGNEDSTGQPAEVNCDHKSGNTFNQTETLVTCIATDAGTTLTANCTFRVILDSEPPILDCPNNFNITANPGTNTANVTWDTPVVTDNYTPQPDIRVACIPETATFFPYGVTRVVCYAADSLNNVGTCSFEVEITGANCVETCPGNSVCMLQEDGESVCVCNQGYTGPECTNVDECASSPCHSNAICSDLAPPDFYSCECQEGFYGDGTYSCERYFPPEYPDILLPGGAYDLKKLFLVVLAIADPSTSDCNPDVDTMSFECSTLVRTFKELVLPLYKKVSKGGFLDIKINQTDLRKGSVLIPHTVSYNYSDAAIREMQPAVFYARSVQPDVEAGRVGSLQLDKSCKECTSPKDITSVCVGVDEETIVCPDKSVLTKESDASSGLCIYKCVSICEEDSSYCNGGVCSQKNNEDAECSECPEGTTGPRCTPVGPTEVPPDEPNIPLIVGLSVGIGGILLLIVILNMLYCALRGRCSKKNLQAGEENGIEAKGVDNFQSISMDER</sequence>
<feature type="disulfide bond" evidence="3">
    <location>
        <begin position="1122"/>
        <end position="1131"/>
    </location>
</feature>